<dbReference type="GO" id="GO:0003700">
    <property type="term" value="F:DNA-binding transcription factor activity"/>
    <property type="evidence" value="ECO:0007669"/>
    <property type="project" value="InterPro"/>
</dbReference>
<keyword evidence="3" id="KW-0804">Transcription</keyword>
<sequence>MTEKISNELYDAVQKLNRHMHRNRHRAVKTNEGIHRGRIRLLHFISKNDGIIQRDLAEMLDMRPSSLTEMITNLEKSSLVKREKDENDGRVMHVFLTDEGKKIIDDFTKVKDELPDTVFNCLTVEEKEKMLEIVNKVNSNLETIDSTEEGLKDNTKLECSQKGRGGHHRKHGRPDKFNHHRENKRIWI</sequence>
<feature type="compositionally biased region" description="Basic residues" evidence="4">
    <location>
        <begin position="164"/>
        <end position="188"/>
    </location>
</feature>
<name>A0A4S2DI63_9CLOT</name>
<protein>
    <submittedName>
        <fullName evidence="6">MarR family transcriptional regulator</fullName>
    </submittedName>
</protein>
<dbReference type="InterPro" id="IPR036388">
    <property type="entry name" value="WH-like_DNA-bd_sf"/>
</dbReference>
<reference evidence="6 7" key="1">
    <citation type="submission" date="2019-04" db="EMBL/GenBank/DDBJ databases">
        <title>Microbes associate with the intestines of laboratory mice.</title>
        <authorList>
            <person name="Navarre W."/>
            <person name="Wong E."/>
            <person name="Huang K."/>
            <person name="Tropini C."/>
            <person name="Ng K."/>
            <person name="Yu B."/>
        </authorList>
    </citation>
    <scope>NUCLEOTIDE SEQUENCE [LARGE SCALE GENOMIC DNA]</scope>
    <source>
        <strain evidence="6 7">NM50_B9-20</strain>
    </source>
</reference>
<comment type="caution">
    <text evidence="6">The sequence shown here is derived from an EMBL/GenBank/DDBJ whole genome shotgun (WGS) entry which is preliminary data.</text>
</comment>
<keyword evidence="1" id="KW-0805">Transcription regulation</keyword>
<dbReference type="Proteomes" id="UP000306888">
    <property type="component" value="Unassembled WGS sequence"/>
</dbReference>
<evidence type="ECO:0000256" key="4">
    <source>
        <dbReference type="SAM" id="MobiDB-lite"/>
    </source>
</evidence>
<dbReference type="Gene3D" id="1.10.10.10">
    <property type="entry name" value="Winged helix-like DNA-binding domain superfamily/Winged helix DNA-binding domain"/>
    <property type="match status" value="1"/>
</dbReference>
<dbReference type="SUPFAM" id="SSF46785">
    <property type="entry name" value="Winged helix' DNA-binding domain"/>
    <property type="match status" value="1"/>
</dbReference>
<organism evidence="6 7">
    <name type="scientific">Clostridium sartagoforme</name>
    <dbReference type="NCBI Taxonomy" id="84031"/>
    <lineage>
        <taxon>Bacteria</taxon>
        <taxon>Bacillati</taxon>
        <taxon>Bacillota</taxon>
        <taxon>Clostridia</taxon>
        <taxon>Eubacteriales</taxon>
        <taxon>Clostridiaceae</taxon>
        <taxon>Clostridium</taxon>
    </lineage>
</organism>
<dbReference type="OrthoDB" id="795750at2"/>
<feature type="region of interest" description="Disordered" evidence="4">
    <location>
        <begin position="157"/>
        <end position="188"/>
    </location>
</feature>
<evidence type="ECO:0000259" key="5">
    <source>
        <dbReference type="PROSITE" id="PS50995"/>
    </source>
</evidence>
<dbReference type="InterPro" id="IPR036390">
    <property type="entry name" value="WH_DNA-bd_sf"/>
</dbReference>
<evidence type="ECO:0000256" key="1">
    <source>
        <dbReference type="ARBA" id="ARBA00023015"/>
    </source>
</evidence>
<evidence type="ECO:0000256" key="3">
    <source>
        <dbReference type="ARBA" id="ARBA00023163"/>
    </source>
</evidence>
<dbReference type="PANTHER" id="PTHR42756:SF1">
    <property type="entry name" value="TRANSCRIPTIONAL REPRESSOR OF EMRAB OPERON"/>
    <property type="match status" value="1"/>
</dbReference>
<dbReference type="PROSITE" id="PS01117">
    <property type="entry name" value="HTH_MARR_1"/>
    <property type="match status" value="1"/>
</dbReference>
<dbReference type="InterPro" id="IPR023187">
    <property type="entry name" value="Tscrpt_reg_MarR-type_CS"/>
</dbReference>
<feature type="domain" description="HTH marR-type" evidence="5">
    <location>
        <begin position="6"/>
        <end position="139"/>
    </location>
</feature>
<dbReference type="EMBL" id="SRYR01000005">
    <property type="protein sequence ID" value="TGY41837.1"/>
    <property type="molecule type" value="Genomic_DNA"/>
</dbReference>
<dbReference type="GO" id="GO:0003677">
    <property type="term" value="F:DNA binding"/>
    <property type="evidence" value="ECO:0007669"/>
    <property type="project" value="UniProtKB-KW"/>
</dbReference>
<keyword evidence="7" id="KW-1185">Reference proteome</keyword>
<dbReference type="SMART" id="SM00347">
    <property type="entry name" value="HTH_MARR"/>
    <property type="match status" value="1"/>
</dbReference>
<evidence type="ECO:0000313" key="6">
    <source>
        <dbReference type="EMBL" id="TGY41837.1"/>
    </source>
</evidence>
<dbReference type="PRINTS" id="PR00598">
    <property type="entry name" value="HTHMARR"/>
</dbReference>
<dbReference type="PANTHER" id="PTHR42756">
    <property type="entry name" value="TRANSCRIPTIONAL REGULATOR, MARR"/>
    <property type="match status" value="1"/>
</dbReference>
<evidence type="ECO:0000256" key="2">
    <source>
        <dbReference type="ARBA" id="ARBA00023125"/>
    </source>
</evidence>
<dbReference type="PROSITE" id="PS50995">
    <property type="entry name" value="HTH_MARR_2"/>
    <property type="match status" value="1"/>
</dbReference>
<evidence type="ECO:0000313" key="7">
    <source>
        <dbReference type="Proteomes" id="UP000306888"/>
    </source>
</evidence>
<dbReference type="InterPro" id="IPR000835">
    <property type="entry name" value="HTH_MarR-typ"/>
</dbReference>
<dbReference type="Pfam" id="PF01047">
    <property type="entry name" value="MarR"/>
    <property type="match status" value="1"/>
</dbReference>
<dbReference type="AlphaFoldDB" id="A0A4S2DI63"/>
<accession>A0A4S2DI63</accession>
<proteinExistence type="predicted"/>
<keyword evidence="2" id="KW-0238">DNA-binding</keyword>
<dbReference type="RefSeq" id="WP_136007280.1">
    <property type="nucleotide sequence ID" value="NZ_SRYR01000005.1"/>
</dbReference>
<gene>
    <name evidence="6" type="ORF">E5347_10995</name>
</gene>